<reference evidence="1" key="1">
    <citation type="journal article" date="2020" name="Nature">
        <title>Giant virus diversity and host interactions through global metagenomics.</title>
        <authorList>
            <person name="Schulz F."/>
            <person name="Roux S."/>
            <person name="Paez-Espino D."/>
            <person name="Jungbluth S."/>
            <person name="Walsh D.A."/>
            <person name="Denef V.J."/>
            <person name="McMahon K.D."/>
            <person name="Konstantinidis K.T."/>
            <person name="Eloe-Fadrosh E.A."/>
            <person name="Kyrpides N.C."/>
            <person name="Woyke T."/>
        </authorList>
    </citation>
    <scope>NUCLEOTIDE SEQUENCE</scope>
    <source>
        <strain evidence="1">GVMAG-S-1101164-164</strain>
    </source>
</reference>
<proteinExistence type="predicted"/>
<protein>
    <submittedName>
        <fullName evidence="1">Uncharacterized protein</fullName>
    </submittedName>
</protein>
<organism evidence="1">
    <name type="scientific">viral metagenome</name>
    <dbReference type="NCBI Taxonomy" id="1070528"/>
    <lineage>
        <taxon>unclassified sequences</taxon>
        <taxon>metagenomes</taxon>
        <taxon>organismal metagenomes</taxon>
    </lineage>
</organism>
<evidence type="ECO:0000313" key="1">
    <source>
        <dbReference type="EMBL" id="QHU09908.1"/>
    </source>
</evidence>
<name>A0A6C0K165_9ZZZZ</name>
<sequence>MAFERLYEEYFLAYNATKDLCDYAPGGEEARSNYIRAREEEWAIQRSFDEITRLHDSTSEVYIQREKQCLAAREVTKNAADVWSPYARILYKNFEIREISGIAKQAYNRAVKMRMEVFFKFRKLRT</sequence>
<dbReference type="EMBL" id="MN740746">
    <property type="protein sequence ID" value="QHU09908.1"/>
    <property type="molecule type" value="Genomic_DNA"/>
</dbReference>
<dbReference type="AlphaFoldDB" id="A0A6C0K165"/>
<accession>A0A6C0K165</accession>